<feature type="domain" description="MobA-like NTP transferase" evidence="1">
    <location>
        <begin position="4"/>
        <end position="160"/>
    </location>
</feature>
<dbReference type="Pfam" id="PF12804">
    <property type="entry name" value="NTP_transf_3"/>
    <property type="match status" value="1"/>
</dbReference>
<evidence type="ECO:0000259" key="1">
    <source>
        <dbReference type="Pfam" id="PF12804"/>
    </source>
</evidence>
<dbReference type="InterPro" id="IPR029044">
    <property type="entry name" value="Nucleotide-diphossugar_trans"/>
</dbReference>
<protein>
    <submittedName>
        <fullName evidence="2">NTP transferase domain-containing protein</fullName>
    </submittedName>
</protein>
<keyword evidence="3" id="KW-1185">Reference proteome</keyword>
<keyword evidence="2" id="KW-0808">Transferase</keyword>
<proteinExistence type="predicted"/>
<dbReference type="AlphaFoldDB" id="A0A8T5V1I3"/>
<dbReference type="InterPro" id="IPR025877">
    <property type="entry name" value="MobA-like_NTP_Trfase"/>
</dbReference>
<dbReference type="SUPFAM" id="SSF53448">
    <property type="entry name" value="Nucleotide-diphospho-sugar transferases"/>
    <property type="match status" value="1"/>
</dbReference>
<gene>
    <name evidence="2" type="ORF">K8N75_05765</name>
</gene>
<name>A0A8T5V1I3_9EURY</name>
<reference evidence="3" key="1">
    <citation type="journal article" date="2022" name="Microbiol. Resour. Announc.">
        <title>Draft Genome Sequence of a Methanogenic Archaeon from West Spitsbergen Permafrost.</title>
        <authorList>
            <person name="Trubitsyn V."/>
            <person name="Rivkina E."/>
            <person name="Shcherbakova V."/>
        </authorList>
    </citation>
    <scope>NUCLEOTIDE SEQUENCE [LARGE SCALE GENOMIC DNA]</scope>
    <source>
        <strain evidence="3">VT</strain>
    </source>
</reference>
<evidence type="ECO:0000313" key="3">
    <source>
        <dbReference type="Proteomes" id="UP000825933"/>
    </source>
</evidence>
<organism evidence="2 3">
    <name type="scientific">Methanobacterium spitsbergense</name>
    <dbReference type="NCBI Taxonomy" id="2874285"/>
    <lineage>
        <taxon>Archaea</taxon>
        <taxon>Methanobacteriati</taxon>
        <taxon>Methanobacteriota</taxon>
        <taxon>Methanomada group</taxon>
        <taxon>Methanobacteria</taxon>
        <taxon>Methanobacteriales</taxon>
        <taxon>Methanobacteriaceae</taxon>
        <taxon>Methanobacterium</taxon>
    </lineage>
</organism>
<dbReference type="RefSeq" id="WP_223791161.1">
    <property type="nucleotide sequence ID" value="NZ_JAIOUQ010000007.1"/>
</dbReference>
<dbReference type="Proteomes" id="UP000825933">
    <property type="component" value="Unassembled WGS sequence"/>
</dbReference>
<evidence type="ECO:0000313" key="2">
    <source>
        <dbReference type="EMBL" id="MBZ2165545.1"/>
    </source>
</evidence>
<dbReference type="PANTHER" id="PTHR43777">
    <property type="entry name" value="MOLYBDENUM COFACTOR CYTIDYLYLTRANSFERASE"/>
    <property type="match status" value="1"/>
</dbReference>
<dbReference type="EMBL" id="JAIOUQ010000007">
    <property type="protein sequence ID" value="MBZ2165545.1"/>
    <property type="molecule type" value="Genomic_DNA"/>
</dbReference>
<comment type="caution">
    <text evidence="2">The sequence shown here is derived from an EMBL/GenBank/DDBJ whole genome shotgun (WGS) entry which is preliminary data.</text>
</comment>
<dbReference type="Gene3D" id="3.90.550.10">
    <property type="entry name" value="Spore Coat Polysaccharide Biosynthesis Protein SpsA, Chain A"/>
    <property type="match status" value="1"/>
</dbReference>
<sequence length="218" mass="24426">MVSAVITAAGKNRRMIEDLESRGMDINHKLLMDLNGKPVIIHTIENVLKSGVDECTVVLGHFSNEISAVLKEFSYKQVKVIENPDYNVELSQTLLNGVQNVKPSLCLCVAADQPTVTSKTLKKIIAKALQYENPENIVSILARKKDGYLESAEGLGMPFVCHTKLLLKYLLDHKDNLNPILRKMIAEGVVFYGTPATNNLELLNINRYEDYIHVKDNF</sequence>
<dbReference type="PANTHER" id="PTHR43777:SF1">
    <property type="entry name" value="MOLYBDENUM COFACTOR CYTIDYLYLTRANSFERASE"/>
    <property type="match status" value="1"/>
</dbReference>
<dbReference type="GO" id="GO:0016779">
    <property type="term" value="F:nucleotidyltransferase activity"/>
    <property type="evidence" value="ECO:0007669"/>
    <property type="project" value="UniProtKB-ARBA"/>
</dbReference>
<accession>A0A8T5V1I3</accession>